<sequence length="61" mass="7398">MKKVKILLFGSLFFCLLGCYSEKRAREKKAETMRERVEEYLNKVDTLKTEKRDSLEIDFRY</sequence>
<keyword evidence="1" id="KW-0175">Coiled coil</keyword>
<reference evidence="3" key="1">
    <citation type="journal article" date="2019" name="Int. J. Syst. Evol. Microbiol.">
        <title>The Global Catalogue of Microorganisms (GCM) 10K type strain sequencing project: providing services to taxonomists for standard genome sequencing and annotation.</title>
        <authorList>
            <consortium name="The Broad Institute Genomics Platform"/>
            <consortium name="The Broad Institute Genome Sequencing Center for Infectious Disease"/>
            <person name="Wu L."/>
            <person name="Ma J."/>
        </authorList>
    </citation>
    <scope>NUCLEOTIDE SEQUENCE [LARGE SCALE GENOMIC DNA]</scope>
    <source>
        <strain evidence="3">CGMCC 1.15111</strain>
    </source>
</reference>
<organism evidence="2 3">
    <name type="scientific">Roseivirga thermotolerans</name>
    <dbReference type="NCBI Taxonomy" id="1758176"/>
    <lineage>
        <taxon>Bacteria</taxon>
        <taxon>Pseudomonadati</taxon>
        <taxon>Bacteroidota</taxon>
        <taxon>Cytophagia</taxon>
        <taxon>Cytophagales</taxon>
        <taxon>Roseivirgaceae</taxon>
        <taxon>Roseivirga</taxon>
    </lineage>
</organism>
<name>A0ABQ3I8X8_9BACT</name>
<feature type="coiled-coil region" evidence="1">
    <location>
        <begin position="23"/>
        <end position="50"/>
    </location>
</feature>
<gene>
    <name evidence="2" type="ORF">GCM10011340_30710</name>
</gene>
<evidence type="ECO:0000313" key="2">
    <source>
        <dbReference type="EMBL" id="GHE72298.1"/>
    </source>
</evidence>
<accession>A0ABQ3I8X8</accession>
<dbReference type="EMBL" id="BNAG01000004">
    <property type="protein sequence ID" value="GHE72298.1"/>
    <property type="molecule type" value="Genomic_DNA"/>
</dbReference>
<protein>
    <recommendedName>
        <fullName evidence="4">Lipoprotein</fullName>
    </recommendedName>
</protein>
<comment type="caution">
    <text evidence="2">The sequence shown here is derived from an EMBL/GenBank/DDBJ whole genome shotgun (WGS) entry which is preliminary data.</text>
</comment>
<proteinExistence type="predicted"/>
<dbReference type="Proteomes" id="UP000658258">
    <property type="component" value="Unassembled WGS sequence"/>
</dbReference>
<keyword evidence="3" id="KW-1185">Reference proteome</keyword>
<evidence type="ECO:0000313" key="3">
    <source>
        <dbReference type="Proteomes" id="UP000658258"/>
    </source>
</evidence>
<evidence type="ECO:0008006" key="4">
    <source>
        <dbReference type="Google" id="ProtNLM"/>
    </source>
</evidence>
<evidence type="ECO:0000256" key="1">
    <source>
        <dbReference type="SAM" id="Coils"/>
    </source>
</evidence>